<organism evidence="1 2">
    <name type="scientific">Aquilegia coerulea</name>
    <name type="common">Rocky mountain columbine</name>
    <dbReference type="NCBI Taxonomy" id="218851"/>
    <lineage>
        <taxon>Eukaryota</taxon>
        <taxon>Viridiplantae</taxon>
        <taxon>Streptophyta</taxon>
        <taxon>Embryophyta</taxon>
        <taxon>Tracheophyta</taxon>
        <taxon>Spermatophyta</taxon>
        <taxon>Magnoliopsida</taxon>
        <taxon>Ranunculales</taxon>
        <taxon>Ranunculaceae</taxon>
        <taxon>Thalictroideae</taxon>
        <taxon>Aquilegia</taxon>
    </lineage>
</organism>
<gene>
    <name evidence="1" type="ORF">AQUCO_04300109v1</name>
</gene>
<dbReference type="SUPFAM" id="SSF52047">
    <property type="entry name" value="RNI-like"/>
    <property type="match status" value="1"/>
</dbReference>
<dbReference type="EMBL" id="KZ305060">
    <property type="protein sequence ID" value="PIA32925.1"/>
    <property type="molecule type" value="Genomic_DNA"/>
</dbReference>
<dbReference type="AlphaFoldDB" id="A0A2G5CNP0"/>
<name>A0A2G5CNP0_AQUCA</name>
<protein>
    <recommendedName>
        <fullName evidence="3">F-box domain-containing protein</fullName>
    </recommendedName>
</protein>
<evidence type="ECO:0000313" key="1">
    <source>
        <dbReference type="EMBL" id="PIA32925.1"/>
    </source>
</evidence>
<reference evidence="1 2" key="1">
    <citation type="submission" date="2017-09" db="EMBL/GenBank/DDBJ databases">
        <title>WGS assembly of Aquilegia coerulea Goldsmith.</title>
        <authorList>
            <person name="Hodges S."/>
            <person name="Kramer E."/>
            <person name="Nordborg M."/>
            <person name="Tomkins J."/>
            <person name="Borevitz J."/>
            <person name="Derieg N."/>
            <person name="Yan J."/>
            <person name="Mihaltcheva S."/>
            <person name="Hayes R.D."/>
            <person name="Rokhsar D."/>
        </authorList>
    </citation>
    <scope>NUCLEOTIDE SEQUENCE [LARGE SCALE GENOMIC DNA]</scope>
    <source>
        <strain evidence="2">cv. Goldsmith</strain>
    </source>
</reference>
<dbReference type="InterPro" id="IPR032675">
    <property type="entry name" value="LRR_dom_sf"/>
</dbReference>
<dbReference type="Gene3D" id="1.20.1280.50">
    <property type="match status" value="1"/>
</dbReference>
<proteinExistence type="predicted"/>
<evidence type="ECO:0000313" key="2">
    <source>
        <dbReference type="Proteomes" id="UP000230069"/>
    </source>
</evidence>
<dbReference type="PANTHER" id="PTHR38926:SF5">
    <property type="entry name" value="F-BOX AND LEUCINE-RICH REPEAT PROTEIN 6"/>
    <property type="match status" value="1"/>
</dbReference>
<accession>A0A2G5CNP0</accession>
<dbReference type="PANTHER" id="PTHR38926">
    <property type="entry name" value="F-BOX DOMAIN CONTAINING PROTEIN, EXPRESSED"/>
    <property type="match status" value="1"/>
</dbReference>
<keyword evidence="2" id="KW-1185">Reference proteome</keyword>
<dbReference type="Gene3D" id="3.80.10.10">
    <property type="entry name" value="Ribonuclease Inhibitor"/>
    <property type="match status" value="1"/>
</dbReference>
<evidence type="ECO:0008006" key="3">
    <source>
        <dbReference type="Google" id="ProtNLM"/>
    </source>
</evidence>
<dbReference type="STRING" id="218851.A0A2G5CNP0"/>
<dbReference type="Proteomes" id="UP000230069">
    <property type="component" value="Unassembled WGS sequence"/>
</dbReference>
<sequence>MEVGRKWEDLNIDCLVKIFERVGVKALVSAVPFVCKPWYKASLDPQCWKDLDFQAAYPTTSTSTSQVKPGTSPLTKLITLSVLRSCGTAVRVVFREDSTYGDFILVLGCPSLKILTLPKFLDGHHIEEIPSLTGKWTNLEALCMHSRYCLVETLTQIRTHCKNFKSLTIFNRGTILSDKASAIVTLLPKIKDLTLRETYLPRVSLQLILLGCKDLELLDVRDCVGFDEDDVEIWKMALHIKNFMCTGSCENPVSYS</sequence>
<dbReference type="InParanoid" id="A0A2G5CNP0"/>
<dbReference type="OrthoDB" id="1929062at2759"/>
<dbReference type="SUPFAM" id="SSF81383">
    <property type="entry name" value="F-box domain"/>
    <property type="match status" value="1"/>
</dbReference>
<dbReference type="InterPro" id="IPR036047">
    <property type="entry name" value="F-box-like_dom_sf"/>
</dbReference>